<evidence type="ECO:0000256" key="7">
    <source>
        <dbReference type="ARBA" id="ARBA00023118"/>
    </source>
</evidence>
<dbReference type="RefSeq" id="WP_044225575.1">
    <property type="nucleotide sequence ID" value="NZ_JBKAGJ010000067.1"/>
</dbReference>
<evidence type="ECO:0000256" key="1">
    <source>
        <dbReference type="ARBA" id="ARBA00012493"/>
    </source>
</evidence>
<dbReference type="InterPro" id="IPR000477">
    <property type="entry name" value="RT_dom"/>
</dbReference>
<keyword evidence="3" id="KW-0548">Nucleotidyltransferase</keyword>
<evidence type="ECO:0000256" key="6">
    <source>
        <dbReference type="ARBA" id="ARBA00022918"/>
    </source>
</evidence>
<evidence type="ECO:0000256" key="8">
    <source>
        <dbReference type="ARBA" id="ARBA00034120"/>
    </source>
</evidence>
<keyword evidence="12" id="KW-1185">Reference proteome</keyword>
<comment type="catalytic activity">
    <reaction evidence="9">
        <text>DNA(n) + a 2'-deoxyribonucleoside 5'-triphosphate = DNA(n+1) + diphosphate</text>
        <dbReference type="Rhea" id="RHEA:22508"/>
        <dbReference type="Rhea" id="RHEA-COMP:17339"/>
        <dbReference type="Rhea" id="RHEA-COMP:17340"/>
        <dbReference type="ChEBI" id="CHEBI:33019"/>
        <dbReference type="ChEBI" id="CHEBI:61560"/>
        <dbReference type="ChEBI" id="CHEBI:173112"/>
        <dbReference type="EC" id="2.7.7.49"/>
    </reaction>
</comment>
<keyword evidence="5" id="KW-0460">Magnesium</keyword>
<dbReference type="GO" id="GO:0046872">
    <property type="term" value="F:metal ion binding"/>
    <property type="evidence" value="ECO:0007669"/>
    <property type="project" value="UniProtKB-KW"/>
</dbReference>
<dbReference type="CDD" id="cd03487">
    <property type="entry name" value="RT_Bac_retron_II"/>
    <property type="match status" value="1"/>
</dbReference>
<dbReference type="GO" id="GO:0003964">
    <property type="term" value="F:RNA-directed DNA polymerase activity"/>
    <property type="evidence" value="ECO:0007669"/>
    <property type="project" value="UniProtKB-KW"/>
</dbReference>
<dbReference type="InterPro" id="IPR043502">
    <property type="entry name" value="DNA/RNA_pol_sf"/>
</dbReference>
<keyword evidence="2" id="KW-0808">Transferase</keyword>
<keyword evidence="4" id="KW-0479">Metal-binding</keyword>
<dbReference type="Proteomes" id="UP000029736">
    <property type="component" value="Unassembled WGS sequence"/>
</dbReference>
<dbReference type="AlphaFoldDB" id="A0A098S581"/>
<dbReference type="EC" id="2.7.7.49" evidence="1"/>
<protein>
    <recommendedName>
        <fullName evidence="1">RNA-directed DNA polymerase</fullName>
        <ecNumber evidence="1">2.7.7.49</ecNumber>
    </recommendedName>
</protein>
<evidence type="ECO:0000256" key="3">
    <source>
        <dbReference type="ARBA" id="ARBA00022695"/>
    </source>
</evidence>
<evidence type="ECO:0000313" key="11">
    <source>
        <dbReference type="EMBL" id="KGE86307.1"/>
    </source>
</evidence>
<feature type="domain" description="Reverse transcriptase" evidence="10">
    <location>
        <begin position="1"/>
        <end position="253"/>
    </location>
</feature>
<evidence type="ECO:0000313" key="12">
    <source>
        <dbReference type="Proteomes" id="UP000029736"/>
    </source>
</evidence>
<comment type="similarity">
    <text evidence="8">Belongs to the bacterial reverse transcriptase family.</text>
</comment>
<evidence type="ECO:0000256" key="5">
    <source>
        <dbReference type="ARBA" id="ARBA00022842"/>
    </source>
</evidence>
<evidence type="ECO:0000256" key="9">
    <source>
        <dbReference type="ARBA" id="ARBA00048173"/>
    </source>
</evidence>
<dbReference type="STRING" id="1524460.IX84_22395"/>
<evidence type="ECO:0000256" key="4">
    <source>
        <dbReference type="ARBA" id="ARBA00022723"/>
    </source>
</evidence>
<dbReference type="PANTHER" id="PTHR34047">
    <property type="entry name" value="NUCLEAR INTRON MATURASE 1, MITOCHONDRIAL-RELATED"/>
    <property type="match status" value="1"/>
</dbReference>
<dbReference type="EMBL" id="JPOS01000080">
    <property type="protein sequence ID" value="KGE86307.1"/>
    <property type="molecule type" value="Genomic_DNA"/>
</dbReference>
<keyword evidence="6" id="KW-0695">RNA-directed DNA polymerase</keyword>
<sequence length="347" mass="40109">MDKRTRQRHLQLKTQFCSLRSVTEFSMLVKTEKRKLQLLAAQPAYNTFTVPKKDGGERLIEAPAPALKKAQGSINRFLQSIYYLEKTTAAHGFVVGVRNDDDRRNILTNAKKHLNKTYLLNIDLQDFFHTVTRDEVLDVFMKPPFNFKRQLPDLLADLLTYSGRLPMGAPTSPVLSNFACREMDRRLTAMAEDMLWAYTRYADDMSFSSNRNIDEETVNTVIRIIREEGFVPNKRKIKVYGPKDQKVVTGLLISDKVSLEDNYLAQLETDIRQLGDVLLAQNEQGQLATRWVEQLKQQVRGRLSFAGFVLGRRHERYNQLKDAYYNAVNPPQEEFGAISWRGFPYNF</sequence>
<keyword evidence="7" id="KW-0051">Antiviral defense</keyword>
<gene>
    <name evidence="11" type="ORF">IX84_22395</name>
</gene>
<dbReference type="PANTHER" id="PTHR34047:SF7">
    <property type="entry name" value="RNA-DIRECTED DNA POLYMERASE"/>
    <property type="match status" value="1"/>
</dbReference>
<dbReference type="GO" id="GO:0003723">
    <property type="term" value="F:RNA binding"/>
    <property type="evidence" value="ECO:0007669"/>
    <property type="project" value="InterPro"/>
</dbReference>
<dbReference type="OrthoDB" id="9780724at2"/>
<evidence type="ECO:0000259" key="10">
    <source>
        <dbReference type="PROSITE" id="PS50878"/>
    </source>
</evidence>
<dbReference type="PROSITE" id="PS50878">
    <property type="entry name" value="RT_POL"/>
    <property type="match status" value="1"/>
</dbReference>
<dbReference type="InterPro" id="IPR051083">
    <property type="entry name" value="GrpII_Intron_Splice-Mob/Def"/>
</dbReference>
<reference evidence="11 12" key="1">
    <citation type="journal article" date="2014" name="Int. J. Syst. Evol. Microbiol.">
        <title>Phaeodactylibacter xiamenensis gen. nov., sp. nov., a member of the family Saprospiraceae isolated from the marine alga Phaeodactylum tricornutum.</title>
        <authorList>
            <person name="Chen Z.Jr."/>
            <person name="Lei X."/>
            <person name="Lai Q."/>
            <person name="Li Y."/>
            <person name="Zhang B."/>
            <person name="Zhang J."/>
            <person name="Zhang H."/>
            <person name="Yang L."/>
            <person name="Zheng W."/>
            <person name="Tian Y."/>
            <person name="Yu Z."/>
            <person name="Xu H.Jr."/>
            <person name="Zheng T."/>
        </authorList>
    </citation>
    <scope>NUCLEOTIDE SEQUENCE [LARGE SCALE GENOMIC DNA]</scope>
    <source>
        <strain evidence="11 12">KD52</strain>
    </source>
</reference>
<organism evidence="11 12">
    <name type="scientific">Phaeodactylibacter xiamenensis</name>
    <dbReference type="NCBI Taxonomy" id="1524460"/>
    <lineage>
        <taxon>Bacteria</taxon>
        <taxon>Pseudomonadati</taxon>
        <taxon>Bacteroidota</taxon>
        <taxon>Saprospiria</taxon>
        <taxon>Saprospirales</taxon>
        <taxon>Haliscomenobacteraceae</taxon>
        <taxon>Phaeodactylibacter</taxon>
    </lineage>
</organism>
<accession>A0A098S581</accession>
<dbReference type="InterPro" id="IPR000123">
    <property type="entry name" value="Reverse_transcriptase_msDNA"/>
</dbReference>
<evidence type="ECO:0000256" key="2">
    <source>
        <dbReference type="ARBA" id="ARBA00022679"/>
    </source>
</evidence>
<comment type="caution">
    <text evidence="11">The sequence shown here is derived from an EMBL/GenBank/DDBJ whole genome shotgun (WGS) entry which is preliminary data.</text>
</comment>
<dbReference type="SUPFAM" id="SSF56672">
    <property type="entry name" value="DNA/RNA polymerases"/>
    <property type="match status" value="1"/>
</dbReference>
<name>A0A098S581_9BACT</name>
<dbReference type="GO" id="GO:0051607">
    <property type="term" value="P:defense response to virus"/>
    <property type="evidence" value="ECO:0007669"/>
    <property type="project" value="UniProtKB-KW"/>
</dbReference>
<dbReference type="PRINTS" id="PR00866">
    <property type="entry name" value="RNADNAPOLMS"/>
</dbReference>
<proteinExistence type="inferred from homology"/>
<dbReference type="Pfam" id="PF00078">
    <property type="entry name" value="RVT_1"/>
    <property type="match status" value="1"/>
</dbReference>